<keyword evidence="6" id="KW-0808">Transferase</keyword>
<reference evidence="16 17" key="2">
    <citation type="submission" date="2024-05" db="EMBL/GenBank/DDBJ databases">
        <authorList>
            <person name="Chen Y."/>
            <person name="Shah S."/>
            <person name="Dougan E. K."/>
            <person name="Thang M."/>
            <person name="Chan C."/>
        </authorList>
    </citation>
    <scope>NUCLEOTIDE SEQUENCE [LARGE SCALE GENOMIC DNA]</scope>
</reference>
<evidence type="ECO:0000256" key="14">
    <source>
        <dbReference type="SAM" id="MobiDB-lite"/>
    </source>
</evidence>
<dbReference type="GO" id="GO:0047223">
    <property type="term" value="F:beta-1,3-galactosyl-O-glycosyl-glycoprotein beta-1,3-N-acetylglucosaminyltransferase activity"/>
    <property type="evidence" value="ECO:0007669"/>
    <property type="project" value="TreeGrafter"/>
</dbReference>
<gene>
    <name evidence="15" type="ORF">C1SCF055_LOCUS18751</name>
</gene>
<comment type="subcellular location">
    <subcellularLocation>
        <location evidence="2">Golgi apparatus membrane</location>
        <topology evidence="2">Single-pass type II membrane protein</topology>
    </subcellularLocation>
</comment>
<comment type="pathway">
    <text evidence="3">Protein modification; protein glycosylation.</text>
</comment>
<evidence type="ECO:0000256" key="6">
    <source>
        <dbReference type="ARBA" id="ARBA00022679"/>
    </source>
</evidence>
<evidence type="ECO:0000256" key="9">
    <source>
        <dbReference type="ARBA" id="ARBA00022968"/>
    </source>
</evidence>
<dbReference type="AlphaFoldDB" id="A0A9P1FZE9"/>
<sequence length="561" mass="61965">MLERCLQALSKAYGYNKNMVMVSQDGDGTQTKIMAQKFHVGWRQVDTGVKSAGEKEALHYKMALQHAIEGPIKDKSVLIILEEDMVVSFDILLYFAQFQEILKWDDIFSVSAWNENAIAPFSANAQRLLRVDSFSGAVWMVSTEVMRQLLPAWPRNFWQKHLRKVTAGKQNIIPELPRVRLERTNLQSASIFVSSARDLNHADLGDLRRLAAEVYLERLITDLREATLVEELKNLPSPIKMRDSTLELNWRVHYQSSQPDNDGTWNFLARYLQLPETGQGPLLEGVSKLVWGRGFLFLVASSSRLIVKARLRPLPAEPVAPEAFQEAAPADRTGQSCSDFCTSRGGFCAASDLLFANSCEAMRTVLFCERCERNMGSDQPAVASSRSSRSYGACLYNGDILHHPITCEAAHRETRRLCVCRDVAGVLSTTKTPEPSESTSKSSKQSHLETPEPTTESSSTLAAEAAETTLKQSKEPTTESSSTLAAEAAETTLKQSKEPTTESSSTLAAEAAETTLKQSKEKSSSDMVSADVDAASFARTKAVDRNQTLGRSAAVNRSRPS</sequence>
<accession>A0A9P1FZE9</accession>
<feature type="region of interest" description="Disordered" evidence="14">
    <location>
        <begin position="429"/>
        <end position="561"/>
    </location>
</feature>
<keyword evidence="5" id="KW-0328">Glycosyltransferase</keyword>
<evidence type="ECO:0000256" key="1">
    <source>
        <dbReference type="ARBA" id="ARBA00001936"/>
    </source>
</evidence>
<dbReference type="InterPro" id="IPR029044">
    <property type="entry name" value="Nucleotide-diphossugar_trans"/>
</dbReference>
<evidence type="ECO:0000256" key="8">
    <source>
        <dbReference type="ARBA" id="ARBA00022723"/>
    </source>
</evidence>
<organism evidence="15">
    <name type="scientific">Cladocopium goreaui</name>
    <dbReference type="NCBI Taxonomy" id="2562237"/>
    <lineage>
        <taxon>Eukaryota</taxon>
        <taxon>Sar</taxon>
        <taxon>Alveolata</taxon>
        <taxon>Dinophyceae</taxon>
        <taxon>Suessiales</taxon>
        <taxon>Symbiodiniaceae</taxon>
        <taxon>Cladocopium</taxon>
    </lineage>
</organism>
<comment type="similarity">
    <text evidence="4">Belongs to the glycosyltransferase 13 family.</text>
</comment>
<feature type="compositionally biased region" description="Low complexity" evidence="14">
    <location>
        <begin position="451"/>
        <end position="470"/>
    </location>
</feature>
<dbReference type="InterPro" id="IPR004139">
    <property type="entry name" value="Glyco_trans_13"/>
</dbReference>
<name>A0A9P1FZE9_9DINO</name>
<dbReference type="EMBL" id="CAMXCT020001645">
    <property type="protein sequence ID" value="CAL1145257.1"/>
    <property type="molecule type" value="Genomic_DNA"/>
</dbReference>
<keyword evidence="12" id="KW-0472">Membrane</keyword>
<evidence type="ECO:0000256" key="13">
    <source>
        <dbReference type="ARBA" id="ARBA00023211"/>
    </source>
</evidence>
<keyword evidence="17" id="KW-1185">Reference proteome</keyword>
<keyword evidence="9" id="KW-0735">Signal-anchor</keyword>
<dbReference type="SUPFAM" id="SSF53448">
    <property type="entry name" value="Nucleotide-diphospho-sugar transferases"/>
    <property type="match status" value="1"/>
</dbReference>
<keyword evidence="10" id="KW-1133">Transmembrane helix</keyword>
<dbReference type="OrthoDB" id="440755at2759"/>
<keyword evidence="13" id="KW-0464">Manganese</keyword>
<dbReference type="Proteomes" id="UP001152797">
    <property type="component" value="Unassembled WGS sequence"/>
</dbReference>
<evidence type="ECO:0000313" key="17">
    <source>
        <dbReference type="Proteomes" id="UP001152797"/>
    </source>
</evidence>
<dbReference type="PANTHER" id="PTHR46396:SF1">
    <property type="entry name" value="PROTEIN O-LINKED-MANNOSE BETA-1,2-N-ACETYLGLUCOSAMINYLTRANSFERASE 1"/>
    <property type="match status" value="1"/>
</dbReference>
<protein>
    <submittedName>
        <fullName evidence="16">Protein xylosyltransferase</fullName>
    </submittedName>
</protein>
<evidence type="ECO:0000256" key="12">
    <source>
        <dbReference type="ARBA" id="ARBA00023136"/>
    </source>
</evidence>
<feature type="compositionally biased region" description="Low complexity" evidence="14">
    <location>
        <begin position="429"/>
        <end position="443"/>
    </location>
</feature>
<dbReference type="GO" id="GO:0016266">
    <property type="term" value="P:protein O-linked glycosylation via N-acetyl-galactosamine"/>
    <property type="evidence" value="ECO:0007669"/>
    <property type="project" value="TreeGrafter"/>
</dbReference>
<evidence type="ECO:0000313" key="16">
    <source>
        <dbReference type="EMBL" id="CAL4779194.1"/>
    </source>
</evidence>
<dbReference type="GO" id="GO:0046872">
    <property type="term" value="F:metal ion binding"/>
    <property type="evidence" value="ECO:0007669"/>
    <property type="project" value="UniProtKB-KW"/>
</dbReference>
<keyword evidence="8" id="KW-0479">Metal-binding</keyword>
<feature type="compositionally biased region" description="Low complexity" evidence="14">
    <location>
        <begin position="501"/>
        <end position="516"/>
    </location>
</feature>
<evidence type="ECO:0000256" key="7">
    <source>
        <dbReference type="ARBA" id="ARBA00022692"/>
    </source>
</evidence>
<dbReference type="Pfam" id="PF03071">
    <property type="entry name" value="GNT-I"/>
    <property type="match status" value="1"/>
</dbReference>
<dbReference type="InterPro" id="IPR052463">
    <property type="entry name" value="O-linked_mannose_GnT"/>
</dbReference>
<comment type="caution">
    <text evidence="15">The sequence shown here is derived from an EMBL/GenBank/DDBJ whole genome shotgun (WGS) entry which is preliminary data.</text>
</comment>
<evidence type="ECO:0000256" key="5">
    <source>
        <dbReference type="ARBA" id="ARBA00022676"/>
    </source>
</evidence>
<dbReference type="Gene3D" id="3.90.550.10">
    <property type="entry name" value="Spore Coat Polysaccharide Biosynthesis Protein SpsA, Chain A"/>
    <property type="match status" value="1"/>
</dbReference>
<comment type="cofactor">
    <cofactor evidence="1">
        <name>Mn(2+)</name>
        <dbReference type="ChEBI" id="CHEBI:29035"/>
    </cofactor>
</comment>
<evidence type="ECO:0000313" key="15">
    <source>
        <dbReference type="EMBL" id="CAI3991882.1"/>
    </source>
</evidence>
<evidence type="ECO:0000256" key="10">
    <source>
        <dbReference type="ARBA" id="ARBA00022989"/>
    </source>
</evidence>
<evidence type="ECO:0000256" key="2">
    <source>
        <dbReference type="ARBA" id="ARBA00004323"/>
    </source>
</evidence>
<proteinExistence type="inferred from homology"/>
<dbReference type="GO" id="GO:0000139">
    <property type="term" value="C:Golgi membrane"/>
    <property type="evidence" value="ECO:0007669"/>
    <property type="project" value="UniProtKB-SubCell"/>
</dbReference>
<feature type="compositionally biased region" description="Low complexity" evidence="14">
    <location>
        <begin position="525"/>
        <end position="536"/>
    </location>
</feature>
<evidence type="ECO:0000256" key="4">
    <source>
        <dbReference type="ARBA" id="ARBA00006492"/>
    </source>
</evidence>
<evidence type="ECO:0000256" key="3">
    <source>
        <dbReference type="ARBA" id="ARBA00004922"/>
    </source>
</evidence>
<dbReference type="EMBL" id="CAMXCT030001645">
    <property type="protein sequence ID" value="CAL4779194.1"/>
    <property type="molecule type" value="Genomic_DNA"/>
</dbReference>
<keyword evidence="7" id="KW-0812">Transmembrane</keyword>
<feature type="compositionally biased region" description="Low complexity" evidence="14">
    <location>
        <begin position="478"/>
        <end position="493"/>
    </location>
</feature>
<evidence type="ECO:0000256" key="11">
    <source>
        <dbReference type="ARBA" id="ARBA00023034"/>
    </source>
</evidence>
<dbReference type="PANTHER" id="PTHR46396">
    <property type="entry name" value="PROTEIN O-LINKED-MANNOSE BETA-1,2-N-ACETYLGLUCOSAMINYLTRANSFERASE 1"/>
    <property type="match status" value="1"/>
</dbReference>
<dbReference type="EMBL" id="CAMXCT010001645">
    <property type="protein sequence ID" value="CAI3991882.1"/>
    <property type="molecule type" value="Genomic_DNA"/>
</dbReference>
<reference evidence="15" key="1">
    <citation type="submission" date="2022-10" db="EMBL/GenBank/DDBJ databases">
        <authorList>
            <person name="Chen Y."/>
            <person name="Dougan E. K."/>
            <person name="Chan C."/>
            <person name="Rhodes N."/>
            <person name="Thang M."/>
        </authorList>
    </citation>
    <scope>NUCLEOTIDE SEQUENCE</scope>
</reference>
<keyword evidence="11" id="KW-0333">Golgi apparatus</keyword>